<feature type="transmembrane region" description="Helical" evidence="8">
    <location>
        <begin position="369"/>
        <end position="389"/>
    </location>
</feature>
<dbReference type="SUPFAM" id="SSF82714">
    <property type="entry name" value="Multidrug efflux transporter AcrB TolC docking domain, DN and DC subdomains"/>
    <property type="match status" value="2"/>
</dbReference>
<dbReference type="GO" id="GO:0005886">
    <property type="term" value="C:plasma membrane"/>
    <property type="evidence" value="ECO:0007669"/>
    <property type="project" value="UniProtKB-SubCell"/>
</dbReference>
<dbReference type="Gene3D" id="1.20.1640.10">
    <property type="entry name" value="Multidrug efflux transporter AcrB transmembrane domain"/>
    <property type="match status" value="2"/>
</dbReference>
<feature type="transmembrane region" description="Helical" evidence="8">
    <location>
        <begin position="989"/>
        <end position="1009"/>
    </location>
</feature>
<accession>A0A199P1Y3</accession>
<sequence>MLERLIGLSIRHRWLTLVLTAALVALGVWSYRHLSIDATPDITNVQVQINTQAPGYSPLEAEQRVTFAIETAMAGLPKLDYSRSLSRYGLSQVTVVFKDGTDLYFARQQVAERLQQIASQLPEGLDPEMGPISTGLGEIFMYTVEAEPNARKPDGTPYTATDLRTLQDWVIRPQLRTTPGVTEVNTIGGFERQIHITPDPAQLVALGFTLNDVVAAVMRNNQNIGAGYIERNGQQFLVRVPGQLANLEAIGNIVLDRRDGVPIRVRDVASVGEGKELRTGAATQNGHEVVVGTAFMLFGANSREVSQAAAAKLDAANASLPPGVHAKAVYDRTALVDRTIGTVSKNLIEGALLVVVVLFLLLGNVRASLITAAVIPLAMLFTIIGMVRGGVSGNLMSLGALDFGLIVDGAVIIIENCLRRFGEAQHALGRQLNDEERYDLTASATAEVIRPSLFGLGIIAAVYLPIFALSGVEGKMFHPMAITVVLALTGAMVLSLTFVPAAIATFLRGRVAEHDNRLMRWSRARYTPLLDWALRRRVVVLAGAAVLVVGCGVLATRLGSEFVPSLDEGDITLQPMRIPGTSLEQSVAMQETLEKRLAQFPEVANIFSKIGTAEVATDPMPPSMADTFLMLKPRDQWPDPRKPKAELVEELEAAAKEIPGSNYEFTQPIQMRTNELISGVRSDVAVKVYGDNLDQLTRLASRVERVMRSVPGAEDVKAEQVSGLPLLTITPDPAALARYGLNPGDVQETVATAIGGSIAGQLIEGDRRFDLVVRLPESQRQDPAVLADLPIPLPASTSVDESSRLAAGANGGPRTVPLREVAKIQVERGPNQINRENGKRRVVITANVRERDLGGFVGELRTRIGQDVTLPEGYWIDYGGTFEQLISATQRLGVVVPVTLALIFALLFMAFGSAKDATIVFSGVPLALTGGVLALALRGIPLSISAGVGFIALSGVAVLNGLVMIAFIRRLREQGDPLDEAVRDGALGRLRPVLMTALVASLGFLPMALNVGAGSEVQRPLATVVIGGIVSSTALTLLVLPVLYRWLHRDRAPRGDRTALESSTS</sequence>
<dbReference type="Pfam" id="PF00873">
    <property type="entry name" value="ACR_tran"/>
    <property type="match status" value="1"/>
</dbReference>
<evidence type="ECO:0000313" key="10">
    <source>
        <dbReference type="Proteomes" id="UP000093858"/>
    </source>
</evidence>
<dbReference type="InterPro" id="IPR004763">
    <property type="entry name" value="CusA-like"/>
</dbReference>
<keyword evidence="6 8" id="KW-1133">Transmembrane helix</keyword>
<dbReference type="GO" id="GO:0042910">
    <property type="term" value="F:xenobiotic transmembrane transporter activity"/>
    <property type="evidence" value="ECO:0007669"/>
    <property type="project" value="TreeGrafter"/>
</dbReference>
<feature type="transmembrane region" description="Helical" evidence="8">
    <location>
        <begin position="892"/>
        <end position="912"/>
    </location>
</feature>
<protein>
    <submittedName>
        <fullName evidence="9">Cation transporter</fullName>
    </submittedName>
</protein>
<dbReference type="GO" id="GO:0008324">
    <property type="term" value="F:monoatomic cation transmembrane transporter activity"/>
    <property type="evidence" value="ECO:0007669"/>
    <property type="project" value="InterPro"/>
</dbReference>
<evidence type="ECO:0000256" key="6">
    <source>
        <dbReference type="ARBA" id="ARBA00022989"/>
    </source>
</evidence>
<name>A0A199P1Y3_9XANT</name>
<dbReference type="Gene3D" id="3.30.70.1430">
    <property type="entry name" value="Multidrug efflux transporter AcrB pore domain"/>
    <property type="match status" value="2"/>
</dbReference>
<comment type="subcellular location">
    <subcellularLocation>
        <location evidence="1">Cell membrane</location>
        <topology evidence="1">Multi-pass membrane protein</topology>
    </subcellularLocation>
</comment>
<evidence type="ECO:0000256" key="3">
    <source>
        <dbReference type="ARBA" id="ARBA00022448"/>
    </source>
</evidence>
<evidence type="ECO:0000256" key="4">
    <source>
        <dbReference type="ARBA" id="ARBA00022475"/>
    </source>
</evidence>
<comment type="similarity">
    <text evidence="2">Belongs to the resistance-nodulation-cell division (RND) (TC 2.A.6) family.</text>
</comment>
<dbReference type="InterPro" id="IPR001036">
    <property type="entry name" value="Acrflvin-R"/>
</dbReference>
<feature type="transmembrane region" description="Helical" evidence="8">
    <location>
        <begin position="453"/>
        <end position="472"/>
    </location>
</feature>
<dbReference type="EMBL" id="LWSU01000217">
    <property type="protein sequence ID" value="OAX54903.1"/>
    <property type="molecule type" value="Genomic_DNA"/>
</dbReference>
<dbReference type="AlphaFoldDB" id="A0A199P1Y3"/>
<keyword evidence="7 8" id="KW-0472">Membrane</keyword>
<evidence type="ECO:0000256" key="8">
    <source>
        <dbReference type="SAM" id="Phobius"/>
    </source>
</evidence>
<feature type="transmembrane region" description="Helical" evidence="8">
    <location>
        <begin position="1021"/>
        <end position="1044"/>
    </location>
</feature>
<reference evidence="9 10" key="1">
    <citation type="submission" date="2016-04" db="EMBL/GenBank/DDBJ databases">
        <title>Xanthomonas translucens phylogeny.</title>
        <authorList>
            <person name="Langlois P."/>
        </authorList>
    </citation>
    <scope>NUCLEOTIDE SEQUENCE [LARGE SCALE GENOMIC DNA]</scope>
    <source>
        <strain evidence="9 10">B99</strain>
    </source>
</reference>
<comment type="caution">
    <text evidence="9">The sequence shown here is derived from an EMBL/GenBank/DDBJ whole genome shotgun (WGS) entry which is preliminary data.</text>
</comment>
<dbReference type="PANTHER" id="PTHR32063:SF24">
    <property type="entry name" value="CATION EFFLUX SYSTEM (ACRB_ACRD_ACRF FAMILY)"/>
    <property type="match status" value="1"/>
</dbReference>
<dbReference type="Proteomes" id="UP000093858">
    <property type="component" value="Unassembled WGS sequence"/>
</dbReference>
<feature type="transmembrane region" description="Helical" evidence="8">
    <location>
        <begin position="346"/>
        <end position="362"/>
    </location>
</feature>
<evidence type="ECO:0000313" key="9">
    <source>
        <dbReference type="EMBL" id="OAX54903.1"/>
    </source>
</evidence>
<proteinExistence type="inferred from homology"/>
<dbReference type="InterPro" id="IPR027463">
    <property type="entry name" value="AcrB_DN_DC_subdom"/>
</dbReference>
<organism evidence="9 10">
    <name type="scientific">Xanthomonas graminis pv. poae</name>
    <dbReference type="NCBI Taxonomy" id="227946"/>
    <lineage>
        <taxon>Bacteria</taxon>
        <taxon>Pseudomonadati</taxon>
        <taxon>Pseudomonadota</taxon>
        <taxon>Gammaproteobacteria</taxon>
        <taxon>Lysobacterales</taxon>
        <taxon>Lysobacteraceae</taxon>
        <taxon>Xanthomonas</taxon>
        <taxon>Xanthomonas translucens group</taxon>
        <taxon>Xanthomonas graminis</taxon>
    </lineage>
</organism>
<evidence type="ECO:0000256" key="1">
    <source>
        <dbReference type="ARBA" id="ARBA00004651"/>
    </source>
</evidence>
<dbReference type="PRINTS" id="PR00702">
    <property type="entry name" value="ACRIFLAVINRP"/>
</dbReference>
<feature type="transmembrane region" description="Helical" evidence="8">
    <location>
        <begin position="946"/>
        <end position="968"/>
    </location>
</feature>
<dbReference type="SUPFAM" id="SSF82866">
    <property type="entry name" value="Multidrug efflux transporter AcrB transmembrane domain"/>
    <property type="match status" value="2"/>
</dbReference>
<dbReference type="NCBIfam" id="TIGR00914">
    <property type="entry name" value="2A0601"/>
    <property type="match status" value="1"/>
</dbReference>
<dbReference type="Gene3D" id="3.30.2090.10">
    <property type="entry name" value="Multidrug efflux transporter AcrB TolC docking domain, DN and DC subdomains"/>
    <property type="match status" value="2"/>
</dbReference>
<dbReference type="RefSeq" id="WP_064539835.1">
    <property type="nucleotide sequence ID" value="NZ_LWSU01000217.1"/>
</dbReference>
<dbReference type="PANTHER" id="PTHR32063">
    <property type="match status" value="1"/>
</dbReference>
<dbReference type="Gene3D" id="3.30.70.1320">
    <property type="entry name" value="Multidrug efflux transporter AcrB pore domain like"/>
    <property type="match status" value="1"/>
</dbReference>
<evidence type="ECO:0000256" key="7">
    <source>
        <dbReference type="ARBA" id="ARBA00023136"/>
    </source>
</evidence>
<feature type="transmembrane region" description="Helical" evidence="8">
    <location>
        <begin position="395"/>
        <end position="414"/>
    </location>
</feature>
<evidence type="ECO:0000256" key="5">
    <source>
        <dbReference type="ARBA" id="ARBA00022692"/>
    </source>
</evidence>
<dbReference type="SUPFAM" id="SSF82693">
    <property type="entry name" value="Multidrug efflux transporter AcrB pore domain, PN1, PN2, PC1 and PC2 subdomains"/>
    <property type="match status" value="3"/>
</dbReference>
<keyword evidence="3" id="KW-0813">Transport</keyword>
<keyword evidence="5 8" id="KW-0812">Transmembrane</keyword>
<gene>
    <name evidence="9" type="ORF">A6R73_18380</name>
</gene>
<evidence type="ECO:0000256" key="2">
    <source>
        <dbReference type="ARBA" id="ARBA00010942"/>
    </source>
</evidence>
<keyword evidence="4" id="KW-1003">Cell membrane</keyword>
<feature type="transmembrane region" description="Helical" evidence="8">
    <location>
        <begin position="919"/>
        <end position="940"/>
    </location>
</feature>
<feature type="transmembrane region" description="Helical" evidence="8">
    <location>
        <begin position="484"/>
        <end position="507"/>
    </location>
</feature>
<dbReference type="Gene3D" id="3.30.70.1440">
    <property type="entry name" value="Multidrug efflux transporter AcrB pore domain"/>
    <property type="match status" value="1"/>
</dbReference>
<feature type="transmembrane region" description="Helical" evidence="8">
    <location>
        <begin position="538"/>
        <end position="558"/>
    </location>
</feature>